<keyword evidence="2 5" id="KW-0812">Transmembrane</keyword>
<protein>
    <submittedName>
        <fullName evidence="7">O-antigen ligase family protein</fullName>
    </submittedName>
</protein>
<feature type="transmembrane region" description="Helical" evidence="5">
    <location>
        <begin position="123"/>
        <end position="151"/>
    </location>
</feature>
<keyword evidence="3 5" id="KW-1133">Transmembrane helix</keyword>
<keyword evidence="4 5" id="KW-0472">Membrane</keyword>
<feature type="transmembrane region" description="Helical" evidence="5">
    <location>
        <begin position="232"/>
        <end position="252"/>
    </location>
</feature>
<evidence type="ECO:0000259" key="6">
    <source>
        <dbReference type="Pfam" id="PF04932"/>
    </source>
</evidence>
<feature type="domain" description="O-antigen ligase-related" evidence="6">
    <location>
        <begin position="198"/>
        <end position="344"/>
    </location>
</feature>
<evidence type="ECO:0000256" key="5">
    <source>
        <dbReference type="SAM" id="Phobius"/>
    </source>
</evidence>
<feature type="transmembrane region" description="Helical" evidence="5">
    <location>
        <begin position="5"/>
        <end position="25"/>
    </location>
</feature>
<proteinExistence type="predicted"/>
<name>A0ABU3BEC0_9FLAO</name>
<feature type="transmembrane region" description="Helical" evidence="5">
    <location>
        <begin position="97"/>
        <end position="116"/>
    </location>
</feature>
<dbReference type="Proteomes" id="UP001250662">
    <property type="component" value="Unassembled WGS sequence"/>
</dbReference>
<dbReference type="PANTHER" id="PTHR37422">
    <property type="entry name" value="TEICHURONIC ACID BIOSYNTHESIS PROTEIN TUAE"/>
    <property type="match status" value="1"/>
</dbReference>
<keyword evidence="8" id="KW-1185">Reference proteome</keyword>
<dbReference type="PANTHER" id="PTHR37422:SF13">
    <property type="entry name" value="LIPOPOLYSACCHARIDE BIOSYNTHESIS PROTEIN PA4999-RELATED"/>
    <property type="match status" value="1"/>
</dbReference>
<dbReference type="EMBL" id="JAVRHU010000001">
    <property type="protein sequence ID" value="MDT0620507.1"/>
    <property type="molecule type" value="Genomic_DNA"/>
</dbReference>
<feature type="transmembrane region" description="Helical" evidence="5">
    <location>
        <begin position="370"/>
        <end position="399"/>
    </location>
</feature>
<gene>
    <name evidence="7" type="ORF">RM520_02660</name>
</gene>
<evidence type="ECO:0000256" key="3">
    <source>
        <dbReference type="ARBA" id="ARBA00022989"/>
    </source>
</evidence>
<feature type="transmembrane region" description="Helical" evidence="5">
    <location>
        <begin position="199"/>
        <end position="226"/>
    </location>
</feature>
<reference evidence="7 8" key="1">
    <citation type="submission" date="2023-09" db="EMBL/GenBank/DDBJ databases">
        <authorList>
            <person name="Rey-Velasco X."/>
        </authorList>
    </citation>
    <scope>NUCLEOTIDE SEQUENCE [LARGE SCALE GENOMIC DNA]</scope>
    <source>
        <strain evidence="7 8">P007</strain>
    </source>
</reference>
<evidence type="ECO:0000313" key="7">
    <source>
        <dbReference type="EMBL" id="MDT0620507.1"/>
    </source>
</evidence>
<dbReference type="InterPro" id="IPR007016">
    <property type="entry name" value="O-antigen_ligase-rel_domated"/>
</dbReference>
<dbReference type="GO" id="GO:0016874">
    <property type="term" value="F:ligase activity"/>
    <property type="evidence" value="ECO:0007669"/>
    <property type="project" value="UniProtKB-KW"/>
</dbReference>
<dbReference type="InterPro" id="IPR051533">
    <property type="entry name" value="WaaL-like"/>
</dbReference>
<keyword evidence="7" id="KW-0436">Ligase</keyword>
<dbReference type="Pfam" id="PF04932">
    <property type="entry name" value="Wzy_C"/>
    <property type="match status" value="1"/>
</dbReference>
<sequence>MDKNLLLGLIEKQFLFLFPLTVIFFSPTKYFLGTLSLPDIFIYVQLVVFIFYALLKNSFVLNKATVLFVVLIIFSFITLVINESIDLTPKFKYQLRWYNYFFAFLFTINYINNINFGSLKKGVYLATFIVCIYGIVQTVFIKQMLFTIFWIDNFPDYITQSFRTYSTFDNPLNLCSFLAFPLGLLQYEEVKKLKLKVLLVLIYATLILTGSKIALVLILVTFLIYFKKHIKTIIYSLIAALLVFFVLSKNLAFQELVKTTKVYERISDPKIFEGSLNQRKYMLEASIQMMKDNPIWGIGYENFGKVYLNGYKNEKADNDEQFFTAENFFLDFHLDNGLIPLLIILLFLAGVFLTYYMKKDSFNSQLTFPIILYLITGMIMSARSTPLLFTFFFFLAAYFRLKPKMVINL</sequence>
<comment type="caution">
    <text evidence="7">The sequence shown here is derived from an EMBL/GenBank/DDBJ whole genome shotgun (WGS) entry which is preliminary data.</text>
</comment>
<feature type="transmembrane region" description="Helical" evidence="5">
    <location>
        <begin position="66"/>
        <end position="85"/>
    </location>
</feature>
<comment type="subcellular location">
    <subcellularLocation>
        <location evidence="1">Membrane</location>
        <topology evidence="1">Multi-pass membrane protein</topology>
    </subcellularLocation>
</comment>
<evidence type="ECO:0000313" key="8">
    <source>
        <dbReference type="Proteomes" id="UP001250662"/>
    </source>
</evidence>
<evidence type="ECO:0000256" key="1">
    <source>
        <dbReference type="ARBA" id="ARBA00004141"/>
    </source>
</evidence>
<organism evidence="7 8">
    <name type="scientific">Croceitalea vernalis</name>
    <dbReference type="NCBI Taxonomy" id="3075599"/>
    <lineage>
        <taxon>Bacteria</taxon>
        <taxon>Pseudomonadati</taxon>
        <taxon>Bacteroidota</taxon>
        <taxon>Flavobacteriia</taxon>
        <taxon>Flavobacteriales</taxon>
        <taxon>Flavobacteriaceae</taxon>
        <taxon>Croceitalea</taxon>
    </lineage>
</organism>
<dbReference type="RefSeq" id="WP_311386871.1">
    <property type="nucleotide sequence ID" value="NZ_JAVRHU010000001.1"/>
</dbReference>
<evidence type="ECO:0000256" key="2">
    <source>
        <dbReference type="ARBA" id="ARBA00022692"/>
    </source>
</evidence>
<evidence type="ECO:0000256" key="4">
    <source>
        <dbReference type="ARBA" id="ARBA00023136"/>
    </source>
</evidence>
<feature type="transmembrane region" description="Helical" evidence="5">
    <location>
        <begin position="31"/>
        <end position="54"/>
    </location>
</feature>
<feature type="transmembrane region" description="Helical" evidence="5">
    <location>
        <begin position="338"/>
        <end position="358"/>
    </location>
</feature>
<accession>A0ABU3BEC0</accession>